<sequence length="87" mass="10067">MSIIADKAFFRIPNSFSDGTLLPTALATQRIGQVFYLEFYLELHLVLMYFLLWANEGYSKRSPKGMLHHQTPALTNNWYILVNTLLT</sequence>
<evidence type="ECO:0000313" key="2">
    <source>
        <dbReference type="Proteomes" id="UP000316008"/>
    </source>
</evidence>
<protein>
    <submittedName>
        <fullName evidence="1">Uncharacterized protein</fullName>
    </submittedName>
</protein>
<dbReference type="RefSeq" id="WP_144332281.1">
    <property type="nucleotide sequence ID" value="NZ_VLPL01000002.1"/>
</dbReference>
<comment type="caution">
    <text evidence="1">The sequence shown here is derived from an EMBL/GenBank/DDBJ whole genome shotgun (WGS) entry which is preliminary data.</text>
</comment>
<proteinExistence type="predicted"/>
<keyword evidence="2" id="KW-1185">Reference proteome</keyword>
<dbReference type="EMBL" id="VLPL01000002">
    <property type="protein sequence ID" value="TSJ46744.1"/>
    <property type="molecule type" value="Genomic_DNA"/>
</dbReference>
<reference evidence="1 2" key="1">
    <citation type="submission" date="2019-07" db="EMBL/GenBank/DDBJ databases">
        <authorList>
            <person name="Huq M.A."/>
        </authorList>
    </citation>
    <scope>NUCLEOTIDE SEQUENCE [LARGE SCALE GENOMIC DNA]</scope>
    <source>
        <strain evidence="1 2">MAH-3</strain>
    </source>
</reference>
<dbReference type="AlphaFoldDB" id="A0A556N3F0"/>
<organism evidence="1 2">
    <name type="scientific">Fluviicola chungangensis</name>
    <dbReference type="NCBI Taxonomy" id="2597671"/>
    <lineage>
        <taxon>Bacteria</taxon>
        <taxon>Pseudomonadati</taxon>
        <taxon>Bacteroidota</taxon>
        <taxon>Flavobacteriia</taxon>
        <taxon>Flavobacteriales</taxon>
        <taxon>Crocinitomicaceae</taxon>
        <taxon>Fluviicola</taxon>
    </lineage>
</organism>
<dbReference type="Proteomes" id="UP000316008">
    <property type="component" value="Unassembled WGS sequence"/>
</dbReference>
<gene>
    <name evidence="1" type="ORF">FO442_06170</name>
</gene>
<name>A0A556N3F0_9FLAO</name>
<evidence type="ECO:0000313" key="1">
    <source>
        <dbReference type="EMBL" id="TSJ46744.1"/>
    </source>
</evidence>
<accession>A0A556N3F0</accession>